<feature type="domain" description="EF-hand" evidence="6">
    <location>
        <begin position="1"/>
        <end position="26"/>
    </location>
</feature>
<protein>
    <recommendedName>
        <fullName evidence="5">Parvalbumin</fullName>
    </recommendedName>
</protein>
<feature type="binding site" evidence="4">
    <location>
        <position position="10"/>
    </location>
    <ligand>
        <name>Ca(2+)</name>
        <dbReference type="ChEBI" id="CHEBI:29108"/>
        <label>1</label>
    </ligand>
</feature>
<feature type="binding site" evidence="4">
    <location>
        <position position="8"/>
    </location>
    <ligand>
        <name>Ca(2+)</name>
        <dbReference type="ChEBI" id="CHEBI:29108"/>
        <label>1</label>
    </ligand>
</feature>
<keyword evidence="2 4" id="KW-0479">Metal-binding</keyword>
<feature type="binding site" evidence="4">
    <location>
        <position position="4"/>
    </location>
    <ligand>
        <name>Ca(2+)</name>
        <dbReference type="ChEBI" id="CHEBI:29108"/>
        <label>1</label>
    </ligand>
</feature>
<evidence type="ECO:0000256" key="3">
    <source>
        <dbReference type="ARBA" id="ARBA00022837"/>
    </source>
</evidence>
<evidence type="ECO:0000256" key="4">
    <source>
        <dbReference type="PIRSR" id="PIRSR608080-1"/>
    </source>
</evidence>
<dbReference type="InterPro" id="IPR008080">
    <property type="entry name" value="Parvalbumin"/>
</dbReference>
<comment type="function">
    <text evidence="5">In muscle, parvalbumin is thought to be involved in relaxation after contraction. It binds two calcium ions.</text>
</comment>
<feature type="binding site" evidence="4">
    <location>
        <position position="15"/>
    </location>
    <ligand>
        <name>Ca(2+)</name>
        <dbReference type="ChEBI" id="CHEBI:29108"/>
        <label>1</label>
    </ligand>
</feature>
<dbReference type="PROSITE" id="PS50222">
    <property type="entry name" value="EF_HAND_2"/>
    <property type="match status" value="2"/>
</dbReference>
<keyword evidence="3 4" id="KW-0106">Calcium</keyword>
<dbReference type="GO" id="GO:0005509">
    <property type="term" value="F:calcium ion binding"/>
    <property type="evidence" value="ECO:0007669"/>
    <property type="project" value="UniProtKB-UniRule"/>
</dbReference>
<proteinExistence type="inferred from homology"/>
<feature type="binding site" evidence="4">
    <location>
        <position position="47"/>
    </location>
    <ligand>
        <name>Ca(2+)</name>
        <dbReference type="ChEBI" id="CHEBI:29108"/>
        <label>1</label>
    </ligand>
</feature>
<dbReference type="Pfam" id="PF13499">
    <property type="entry name" value="EF-hand_7"/>
    <property type="match status" value="1"/>
</dbReference>
<dbReference type="InterPro" id="IPR002048">
    <property type="entry name" value="EF_hand_dom"/>
</dbReference>
<feature type="binding site" evidence="4">
    <location>
        <position position="6"/>
    </location>
    <ligand>
        <name>Ca(2+)</name>
        <dbReference type="ChEBI" id="CHEBI:29108"/>
        <label>1</label>
    </ligand>
</feature>
<feature type="binding site" evidence="4">
    <location>
        <position position="54"/>
    </location>
    <ligand>
        <name>Ca(2+)</name>
        <dbReference type="ChEBI" id="CHEBI:29108"/>
        <label>1</label>
    </ligand>
</feature>
<dbReference type="InterPro" id="IPR018247">
    <property type="entry name" value="EF_Hand_1_Ca_BS"/>
</dbReference>
<evidence type="ECO:0000259" key="6">
    <source>
        <dbReference type="PROSITE" id="PS50222"/>
    </source>
</evidence>
<feature type="binding site" evidence="4">
    <location>
        <position position="43"/>
    </location>
    <ligand>
        <name>Ca(2+)</name>
        <dbReference type="ChEBI" id="CHEBI:29108"/>
        <label>1</label>
    </ligand>
</feature>
<gene>
    <name evidence="7" type="primary">PRVA_1</name>
    <name evidence="7" type="ORF">EYF80_057815</name>
</gene>
<dbReference type="GO" id="GO:0005737">
    <property type="term" value="C:cytoplasm"/>
    <property type="evidence" value="ECO:0007669"/>
    <property type="project" value="TreeGrafter"/>
</dbReference>
<dbReference type="PANTHER" id="PTHR11653">
    <property type="entry name" value="PARVALBUMIN ALPHA"/>
    <property type="match status" value="1"/>
</dbReference>
<evidence type="ECO:0000256" key="5">
    <source>
        <dbReference type="RuleBase" id="RU368048"/>
    </source>
</evidence>
<evidence type="ECO:0000313" key="7">
    <source>
        <dbReference type="EMBL" id="TNN32026.1"/>
    </source>
</evidence>
<accession>A0A4Z2ESZ2</accession>
<feature type="binding site" evidence="4">
    <location>
        <position position="49"/>
    </location>
    <ligand>
        <name>Ca(2+)</name>
        <dbReference type="ChEBI" id="CHEBI:29108"/>
        <label>1</label>
    </ligand>
</feature>
<dbReference type="AlphaFoldDB" id="A0A4Z2ESZ2"/>
<dbReference type="PROSITE" id="PS00018">
    <property type="entry name" value="EF_HAND_1"/>
    <property type="match status" value="2"/>
</dbReference>
<dbReference type="PANTHER" id="PTHR11653:SF21">
    <property type="entry name" value="PARVALBUMIN-7"/>
    <property type="match status" value="1"/>
</dbReference>
<dbReference type="InterPro" id="IPR011992">
    <property type="entry name" value="EF-hand-dom_pair"/>
</dbReference>
<sequence length="61" mass="6687">MVLDVDGSGFIEEEELKFVLKSFSQEARDLTASETSALLKAADKDGDGKIGIDEFEILVHE</sequence>
<dbReference type="EMBL" id="SRLO01002975">
    <property type="protein sequence ID" value="TNN32026.1"/>
    <property type="molecule type" value="Genomic_DNA"/>
</dbReference>
<comment type="caution">
    <text evidence="7">The sequence shown here is derived from an EMBL/GenBank/DDBJ whole genome shotgun (WGS) entry which is preliminary data.</text>
</comment>
<keyword evidence="8" id="KW-1185">Reference proteome</keyword>
<dbReference type="PRINTS" id="PR01697">
    <property type="entry name" value="PARVALBUMIN"/>
</dbReference>
<evidence type="ECO:0000256" key="2">
    <source>
        <dbReference type="ARBA" id="ARBA00022723"/>
    </source>
</evidence>
<name>A0A4Z2ESZ2_9TELE</name>
<organism evidence="7 8">
    <name type="scientific">Liparis tanakae</name>
    <name type="common">Tanaka's snailfish</name>
    <dbReference type="NCBI Taxonomy" id="230148"/>
    <lineage>
        <taxon>Eukaryota</taxon>
        <taxon>Metazoa</taxon>
        <taxon>Chordata</taxon>
        <taxon>Craniata</taxon>
        <taxon>Vertebrata</taxon>
        <taxon>Euteleostomi</taxon>
        <taxon>Actinopterygii</taxon>
        <taxon>Neopterygii</taxon>
        <taxon>Teleostei</taxon>
        <taxon>Neoteleostei</taxon>
        <taxon>Acanthomorphata</taxon>
        <taxon>Eupercaria</taxon>
        <taxon>Perciformes</taxon>
        <taxon>Cottioidei</taxon>
        <taxon>Cottales</taxon>
        <taxon>Liparidae</taxon>
        <taxon>Liparis</taxon>
    </lineage>
</organism>
<feature type="binding site" evidence="4">
    <location>
        <position position="45"/>
    </location>
    <ligand>
        <name>Ca(2+)</name>
        <dbReference type="ChEBI" id="CHEBI:29108"/>
        <label>1</label>
    </ligand>
</feature>
<reference evidence="7 8" key="1">
    <citation type="submission" date="2019-03" db="EMBL/GenBank/DDBJ databases">
        <title>First draft genome of Liparis tanakae, snailfish: a comprehensive survey of snailfish specific genes.</title>
        <authorList>
            <person name="Kim W."/>
            <person name="Song I."/>
            <person name="Jeong J.-H."/>
            <person name="Kim D."/>
            <person name="Kim S."/>
            <person name="Ryu S."/>
            <person name="Song J.Y."/>
            <person name="Lee S.K."/>
        </authorList>
    </citation>
    <scope>NUCLEOTIDE SEQUENCE [LARGE SCALE GENOMIC DNA]</scope>
    <source>
        <tissue evidence="7">Muscle</tissue>
    </source>
</reference>
<comment type="similarity">
    <text evidence="1 5">Belongs to the parvalbumin family.</text>
</comment>
<dbReference type="Gene3D" id="1.10.238.10">
    <property type="entry name" value="EF-hand"/>
    <property type="match status" value="1"/>
</dbReference>
<feature type="domain" description="EF-hand" evidence="6">
    <location>
        <begin position="30"/>
        <end position="61"/>
    </location>
</feature>
<dbReference type="OrthoDB" id="26525at2759"/>
<evidence type="ECO:0000313" key="8">
    <source>
        <dbReference type="Proteomes" id="UP000314294"/>
    </source>
</evidence>
<dbReference type="Proteomes" id="UP000314294">
    <property type="component" value="Unassembled WGS sequence"/>
</dbReference>
<dbReference type="SUPFAM" id="SSF47473">
    <property type="entry name" value="EF-hand"/>
    <property type="match status" value="1"/>
</dbReference>
<evidence type="ECO:0000256" key="1">
    <source>
        <dbReference type="ARBA" id="ARBA00009753"/>
    </source>
</evidence>